<dbReference type="PANTHER" id="PTHR45228">
    <property type="entry name" value="CYCLIC DI-GMP PHOSPHODIESTERASE TM_0186-RELATED"/>
    <property type="match status" value="1"/>
</dbReference>
<feature type="compositionally biased region" description="Low complexity" evidence="1">
    <location>
        <begin position="454"/>
        <end position="468"/>
    </location>
</feature>
<keyword evidence="2" id="KW-0472">Membrane</keyword>
<evidence type="ECO:0000259" key="4">
    <source>
        <dbReference type="PROSITE" id="PS51832"/>
    </source>
</evidence>
<dbReference type="Pfam" id="PF20972">
    <property type="entry name" value="MASE9"/>
    <property type="match status" value="1"/>
</dbReference>
<keyword evidence="2" id="KW-0812">Transmembrane</keyword>
<proteinExistence type="predicted"/>
<dbReference type="InterPro" id="IPR048430">
    <property type="entry name" value="MASE9"/>
</dbReference>
<evidence type="ECO:0000313" key="5">
    <source>
        <dbReference type="EMBL" id="HFG20762.1"/>
    </source>
</evidence>
<dbReference type="Pfam" id="PF13487">
    <property type="entry name" value="HD_5"/>
    <property type="match status" value="1"/>
</dbReference>
<gene>
    <name evidence="5" type="ORF">ENS82_08610</name>
</gene>
<organism evidence="5">
    <name type="scientific">Meiothermus ruber</name>
    <dbReference type="NCBI Taxonomy" id="277"/>
    <lineage>
        <taxon>Bacteria</taxon>
        <taxon>Thermotogati</taxon>
        <taxon>Deinococcota</taxon>
        <taxon>Deinococci</taxon>
        <taxon>Thermales</taxon>
        <taxon>Thermaceae</taxon>
        <taxon>Meiothermus</taxon>
    </lineage>
</organism>
<dbReference type="PANTHER" id="PTHR45228:SF4">
    <property type="entry name" value="LIPOPROTEIN"/>
    <property type="match status" value="1"/>
</dbReference>
<feature type="region of interest" description="Disordered" evidence="1">
    <location>
        <begin position="448"/>
        <end position="468"/>
    </location>
</feature>
<dbReference type="PROSITE" id="PS51832">
    <property type="entry name" value="HD_GYP"/>
    <property type="match status" value="1"/>
</dbReference>
<feature type="transmembrane region" description="Helical" evidence="2">
    <location>
        <begin position="69"/>
        <end position="94"/>
    </location>
</feature>
<protein>
    <submittedName>
        <fullName evidence="5">HD-GYP domain-containing protein</fullName>
    </submittedName>
</protein>
<dbReference type="Gene3D" id="1.10.3210.10">
    <property type="entry name" value="Hypothetical protein af1432"/>
    <property type="match status" value="1"/>
</dbReference>
<dbReference type="EMBL" id="DSWI01000017">
    <property type="protein sequence ID" value="HFG20762.1"/>
    <property type="molecule type" value="Genomic_DNA"/>
</dbReference>
<feature type="transmembrane region" description="Helical" evidence="2">
    <location>
        <begin position="176"/>
        <end position="198"/>
    </location>
</feature>
<name>A0A7C3HS93_MEIRU</name>
<dbReference type="InterPro" id="IPR052020">
    <property type="entry name" value="Cyclic_di-GMP/3'3'-cGAMP_PDE"/>
</dbReference>
<keyword evidence="2" id="KW-1133">Transmembrane helix</keyword>
<evidence type="ECO:0000256" key="2">
    <source>
        <dbReference type="SAM" id="Phobius"/>
    </source>
</evidence>
<feature type="domain" description="HD" evidence="3">
    <location>
        <begin position="256"/>
        <end position="380"/>
    </location>
</feature>
<dbReference type="InterPro" id="IPR006674">
    <property type="entry name" value="HD_domain"/>
</dbReference>
<reference evidence="5" key="1">
    <citation type="journal article" date="2020" name="mSystems">
        <title>Genome- and Community-Level Interaction Insights into Carbon Utilization and Element Cycling Functions of Hydrothermarchaeota in Hydrothermal Sediment.</title>
        <authorList>
            <person name="Zhou Z."/>
            <person name="Liu Y."/>
            <person name="Xu W."/>
            <person name="Pan J."/>
            <person name="Luo Z.H."/>
            <person name="Li M."/>
        </authorList>
    </citation>
    <scope>NUCLEOTIDE SEQUENCE [LARGE SCALE GENOMIC DNA]</scope>
    <source>
        <strain evidence="5">SpSt-524</strain>
    </source>
</reference>
<accession>A0A7C3HS93</accession>
<evidence type="ECO:0000256" key="1">
    <source>
        <dbReference type="SAM" id="MobiDB-lite"/>
    </source>
</evidence>
<feature type="domain" description="HD-GYP" evidence="4">
    <location>
        <begin position="234"/>
        <end position="431"/>
    </location>
</feature>
<dbReference type="InterPro" id="IPR037522">
    <property type="entry name" value="HD_GYP_dom"/>
</dbReference>
<dbReference type="SUPFAM" id="SSF109604">
    <property type="entry name" value="HD-domain/PDEase-like"/>
    <property type="match status" value="1"/>
</dbReference>
<dbReference type="CDD" id="cd00077">
    <property type="entry name" value="HDc"/>
    <property type="match status" value="1"/>
</dbReference>
<dbReference type="PROSITE" id="PS51831">
    <property type="entry name" value="HD"/>
    <property type="match status" value="1"/>
</dbReference>
<feature type="transmembrane region" description="Helical" evidence="2">
    <location>
        <begin position="143"/>
        <end position="164"/>
    </location>
</feature>
<evidence type="ECO:0000259" key="3">
    <source>
        <dbReference type="PROSITE" id="PS51831"/>
    </source>
</evidence>
<dbReference type="InterPro" id="IPR003607">
    <property type="entry name" value="HD/PDEase_dom"/>
</dbReference>
<dbReference type="SMART" id="SM00471">
    <property type="entry name" value="HDc"/>
    <property type="match status" value="1"/>
</dbReference>
<sequence length="468" mass="52496">MKALFPLPPLRVLLFLLLLLGAFAGLLYLLLPSGPYAPSALDLVFWAALIVIARRAHVTLPFSASMSHVFVVALAAITLFPPWLAAGLVFIFSFNKDFGRPGYTWYKDLFNRTQSGLATGLAAWAWGWVHSQPIPYTYLLEGVGILVASLMYFLVNVGSVTYVIHLASGASLRKVWFENFGWLWVSYLVQAPIGLLLAKAYQTPLIWGWGGFTVLFMMLLLYFSRFYWDEKVKIEAAFDDTIEVLVATLDAKDPFTRLHSERVAAITSSIAKRMGFDEYDVKRITYAARIHDIGKVAIPDSILLKPGKLTPEEFDLIKTHPTKGLEVLRPMQNRLSKEVQDVILHHHERWDGSGYPSRLKEEQIPLWARIVALADAYEAMTAGRAYSPAKTPQEALNEIIMHAGRQFDPQVVKHFEALWHEDPIWKDREEFLRRYTLPAHLSGLPLRSGSGQVSAISPASSSGRPGSS</sequence>
<feature type="transmembrane region" description="Helical" evidence="2">
    <location>
        <begin position="204"/>
        <end position="223"/>
    </location>
</feature>
<feature type="transmembrane region" description="Helical" evidence="2">
    <location>
        <begin position="37"/>
        <end position="57"/>
    </location>
</feature>
<comment type="caution">
    <text evidence="5">The sequence shown here is derived from an EMBL/GenBank/DDBJ whole genome shotgun (WGS) entry which is preliminary data.</text>
</comment>
<feature type="transmembrane region" description="Helical" evidence="2">
    <location>
        <begin position="12"/>
        <end position="31"/>
    </location>
</feature>
<dbReference type="AlphaFoldDB" id="A0A7C3HS93"/>